<dbReference type="STRING" id="399736.SAMN04489720_2266"/>
<protein>
    <submittedName>
        <fullName evidence="1">Uncharacterized protein</fullName>
    </submittedName>
</protein>
<gene>
    <name evidence="1" type="ORF">SAMN04489720_2266</name>
</gene>
<dbReference type="Proteomes" id="UP000198822">
    <property type="component" value="Chromosome I"/>
</dbReference>
<dbReference type="RefSeq" id="WP_092505084.1">
    <property type="nucleotide sequence ID" value="NZ_LT629695.1"/>
</dbReference>
<evidence type="ECO:0000313" key="2">
    <source>
        <dbReference type="Proteomes" id="UP000198822"/>
    </source>
</evidence>
<evidence type="ECO:0000313" key="1">
    <source>
        <dbReference type="EMBL" id="SDH75507.1"/>
    </source>
</evidence>
<dbReference type="EMBL" id="LT629695">
    <property type="protein sequence ID" value="SDH75507.1"/>
    <property type="molecule type" value="Genomic_DNA"/>
</dbReference>
<keyword evidence="2" id="KW-1185">Reference proteome</keyword>
<name>A0A1G8F081_9MICO</name>
<accession>A0A1G8F081</accession>
<reference evidence="2" key="1">
    <citation type="submission" date="2016-10" db="EMBL/GenBank/DDBJ databases">
        <authorList>
            <person name="Varghese N."/>
            <person name="Submissions S."/>
        </authorList>
    </citation>
    <scope>NUCLEOTIDE SEQUENCE [LARGE SCALE GENOMIC DNA]</scope>
    <source>
        <strain evidence="2">DSM 22002</strain>
    </source>
</reference>
<sequence length="112" mass="12119">MTNDTGPNDASAMALTASSWVRDHIASLLVDKMLVTANSIEVAVTDMESRDPDVRHYAIALYLTAALQEATDYLLAAHGGDRARALEALQKRHIDATITQLGDTLVDDPEEP</sequence>
<dbReference type="AlphaFoldDB" id="A0A1G8F081"/>
<proteinExistence type="predicted"/>
<organism evidence="1 2">
    <name type="scientific">Agrococcus jejuensis</name>
    <dbReference type="NCBI Taxonomy" id="399736"/>
    <lineage>
        <taxon>Bacteria</taxon>
        <taxon>Bacillati</taxon>
        <taxon>Actinomycetota</taxon>
        <taxon>Actinomycetes</taxon>
        <taxon>Micrococcales</taxon>
        <taxon>Microbacteriaceae</taxon>
        <taxon>Agrococcus</taxon>
    </lineage>
</organism>